<dbReference type="STRING" id="1384049.CD29_14130"/>
<dbReference type="Proteomes" id="UP000030416">
    <property type="component" value="Unassembled WGS sequence"/>
</dbReference>
<dbReference type="OrthoDB" id="9809488at2"/>
<sequence length="241" mass="27168">MGTKKKTKKKKPFLSPGIKLLLIIILLPISIVLYYSSFIIWQQINERLPFLVNSAEDKPTTEFEKIQFNFDIKIPEEYIPIYISAGEKYDVPWTLLAAHHRVETRFSTMKSLVSPVGAEGHMQFMPCTFVGWDHPTCTGLGKGKIPASDKTNPDVIKTYGGYGVDANGDGKADPFHIEDAIHSAANYLSASGATDGEIEKAIFHYNHSEQYVQDVLHFYNQYEGVSKELESYASMNNNFDF</sequence>
<evidence type="ECO:0000259" key="2">
    <source>
        <dbReference type="Pfam" id="PF13406"/>
    </source>
</evidence>
<dbReference type="InterPro" id="IPR043426">
    <property type="entry name" value="MltB-like"/>
</dbReference>
<keyword evidence="4" id="KW-1185">Reference proteome</keyword>
<dbReference type="AlphaFoldDB" id="A0A0A3I2U0"/>
<reference evidence="3 4" key="1">
    <citation type="submission" date="2014-02" db="EMBL/GenBank/DDBJ databases">
        <title>Draft genome sequence of Lysinibacillus manganicus DSM 26584T.</title>
        <authorList>
            <person name="Zhang F."/>
            <person name="Wang G."/>
            <person name="Zhang L."/>
        </authorList>
    </citation>
    <scope>NUCLEOTIDE SEQUENCE [LARGE SCALE GENOMIC DNA]</scope>
    <source>
        <strain evidence="3 4">DSM 26584</strain>
    </source>
</reference>
<keyword evidence="1" id="KW-0812">Transmembrane</keyword>
<comment type="caution">
    <text evidence="3">The sequence shown here is derived from an EMBL/GenBank/DDBJ whole genome shotgun (WGS) entry which is preliminary data.</text>
</comment>
<name>A0A0A3I2U0_9BACL</name>
<dbReference type="RefSeq" id="WP_036187874.1">
    <property type="nucleotide sequence ID" value="NZ_AVDA01000016.1"/>
</dbReference>
<gene>
    <name evidence="3" type="ORF">CD29_14130</name>
</gene>
<dbReference type="Pfam" id="PF13406">
    <property type="entry name" value="SLT_2"/>
    <property type="match status" value="1"/>
</dbReference>
<evidence type="ECO:0000256" key="1">
    <source>
        <dbReference type="SAM" id="Phobius"/>
    </source>
</evidence>
<keyword evidence="1" id="KW-0472">Membrane</keyword>
<dbReference type="SUPFAM" id="SSF53955">
    <property type="entry name" value="Lysozyme-like"/>
    <property type="match status" value="1"/>
</dbReference>
<evidence type="ECO:0000313" key="3">
    <source>
        <dbReference type="EMBL" id="KGR77780.1"/>
    </source>
</evidence>
<accession>A0A0A3I2U0</accession>
<organism evidence="3 4">
    <name type="scientific">Ureibacillus manganicus DSM 26584</name>
    <dbReference type="NCBI Taxonomy" id="1384049"/>
    <lineage>
        <taxon>Bacteria</taxon>
        <taxon>Bacillati</taxon>
        <taxon>Bacillota</taxon>
        <taxon>Bacilli</taxon>
        <taxon>Bacillales</taxon>
        <taxon>Caryophanaceae</taxon>
        <taxon>Ureibacillus</taxon>
    </lineage>
</organism>
<dbReference type="InterPro" id="IPR023346">
    <property type="entry name" value="Lysozyme-like_dom_sf"/>
</dbReference>
<dbReference type="InterPro" id="IPR031304">
    <property type="entry name" value="SLT_2"/>
</dbReference>
<evidence type="ECO:0000313" key="4">
    <source>
        <dbReference type="Proteomes" id="UP000030416"/>
    </source>
</evidence>
<dbReference type="PANTHER" id="PTHR30163">
    <property type="entry name" value="MEMBRANE-BOUND LYTIC MUREIN TRANSGLYCOSYLASE B"/>
    <property type="match status" value="1"/>
</dbReference>
<dbReference type="EMBL" id="JPVN01000016">
    <property type="protein sequence ID" value="KGR77780.1"/>
    <property type="molecule type" value="Genomic_DNA"/>
</dbReference>
<dbReference type="Gene3D" id="1.10.530.10">
    <property type="match status" value="1"/>
</dbReference>
<dbReference type="CDD" id="cd13399">
    <property type="entry name" value="Slt35-like"/>
    <property type="match status" value="1"/>
</dbReference>
<keyword evidence="1" id="KW-1133">Transmembrane helix</keyword>
<dbReference type="GO" id="GO:0008933">
    <property type="term" value="F:peptidoglycan lytic transglycosylase activity"/>
    <property type="evidence" value="ECO:0007669"/>
    <property type="project" value="TreeGrafter"/>
</dbReference>
<feature type="transmembrane region" description="Helical" evidence="1">
    <location>
        <begin position="20"/>
        <end position="41"/>
    </location>
</feature>
<feature type="domain" description="Transglycosylase SLT" evidence="2">
    <location>
        <begin position="158"/>
        <end position="196"/>
    </location>
</feature>
<proteinExistence type="predicted"/>
<dbReference type="PANTHER" id="PTHR30163:SF8">
    <property type="entry name" value="LYTIC MUREIN TRANSGLYCOSYLASE"/>
    <property type="match status" value="1"/>
</dbReference>
<dbReference type="GO" id="GO:0009253">
    <property type="term" value="P:peptidoglycan catabolic process"/>
    <property type="evidence" value="ECO:0007669"/>
    <property type="project" value="TreeGrafter"/>
</dbReference>
<protein>
    <submittedName>
        <fullName evidence="3">Membrane protein</fullName>
    </submittedName>
</protein>
<dbReference type="eggNOG" id="COG0741">
    <property type="taxonomic scope" value="Bacteria"/>
</dbReference>